<evidence type="ECO:0000256" key="1">
    <source>
        <dbReference type="SAM" id="MobiDB-lite"/>
    </source>
</evidence>
<protein>
    <submittedName>
        <fullName evidence="3">Uncharacterized protein</fullName>
    </submittedName>
</protein>
<reference evidence="3 4" key="1">
    <citation type="submission" date="2020-08" db="EMBL/GenBank/DDBJ databases">
        <title>Genomic Encyclopedia of Type Strains, Phase IV (KMG-V): Genome sequencing to study the core and pangenomes of soil and plant-associated prokaryotes.</title>
        <authorList>
            <person name="Whitman W."/>
        </authorList>
    </citation>
    <scope>NUCLEOTIDE SEQUENCE [LARGE SCALE GENOMIC DNA]</scope>
    <source>
        <strain evidence="3 4">SEMIA 4087</strain>
    </source>
</reference>
<evidence type="ECO:0000313" key="3">
    <source>
        <dbReference type="EMBL" id="MBB4226572.1"/>
    </source>
</evidence>
<dbReference type="Proteomes" id="UP000551353">
    <property type="component" value="Unassembled WGS sequence"/>
</dbReference>
<name>A0ABR6IFC7_9HYPH</name>
<dbReference type="RefSeq" id="WP_145611670.1">
    <property type="nucleotide sequence ID" value="NZ_JACIFX010000001.1"/>
</dbReference>
<gene>
    <name evidence="3" type="ORF">GGD56_000392</name>
</gene>
<feature type="compositionally biased region" description="Basic and acidic residues" evidence="1">
    <location>
        <begin position="65"/>
        <end position="79"/>
    </location>
</feature>
<dbReference type="EMBL" id="JACIFX010000001">
    <property type="protein sequence ID" value="MBB4226572.1"/>
    <property type="molecule type" value="Genomic_DNA"/>
</dbReference>
<keyword evidence="4" id="KW-1185">Reference proteome</keyword>
<organism evidence="3 4">
    <name type="scientific">Rhizobium mongolense</name>
    <dbReference type="NCBI Taxonomy" id="57676"/>
    <lineage>
        <taxon>Bacteria</taxon>
        <taxon>Pseudomonadati</taxon>
        <taxon>Pseudomonadota</taxon>
        <taxon>Alphaproteobacteria</taxon>
        <taxon>Hyphomicrobiales</taxon>
        <taxon>Rhizobiaceae</taxon>
        <taxon>Rhizobium/Agrobacterium group</taxon>
        <taxon>Rhizobium</taxon>
    </lineage>
</organism>
<keyword evidence="2" id="KW-0472">Membrane</keyword>
<proteinExistence type="predicted"/>
<feature type="transmembrane region" description="Helical" evidence="2">
    <location>
        <begin position="37"/>
        <end position="56"/>
    </location>
</feature>
<feature type="region of interest" description="Disordered" evidence="1">
    <location>
        <begin position="59"/>
        <end position="79"/>
    </location>
</feature>
<evidence type="ECO:0000256" key="2">
    <source>
        <dbReference type="SAM" id="Phobius"/>
    </source>
</evidence>
<evidence type="ECO:0000313" key="4">
    <source>
        <dbReference type="Proteomes" id="UP000551353"/>
    </source>
</evidence>
<sequence length="79" mass="8679">MDSDFRSSGYHGVLDDEGLALGRIQLSADDFHVLMPVWVPAVLVAMAILNLFYNLIESGPGTGERAPKLPKEKLPYYGD</sequence>
<keyword evidence="2" id="KW-1133">Transmembrane helix</keyword>
<comment type="caution">
    <text evidence="3">The sequence shown here is derived from an EMBL/GenBank/DDBJ whole genome shotgun (WGS) entry which is preliminary data.</text>
</comment>
<accession>A0ABR6IFC7</accession>
<keyword evidence="2" id="KW-0812">Transmembrane</keyword>